<name>A0A1K0G8A2_9BASI</name>
<organism evidence="2 3">
    <name type="scientific">Ustilago bromivora</name>
    <dbReference type="NCBI Taxonomy" id="307758"/>
    <lineage>
        <taxon>Eukaryota</taxon>
        <taxon>Fungi</taxon>
        <taxon>Dikarya</taxon>
        <taxon>Basidiomycota</taxon>
        <taxon>Ustilaginomycotina</taxon>
        <taxon>Ustilaginomycetes</taxon>
        <taxon>Ustilaginales</taxon>
        <taxon>Ustilaginaceae</taxon>
        <taxon>Ustilago</taxon>
    </lineage>
</organism>
<feature type="domain" description="Retrovirus-related Pol polyprotein from transposon TNT 1-94-like beta-barrel" evidence="1">
    <location>
        <begin position="9"/>
        <end position="62"/>
    </location>
</feature>
<reference evidence="3" key="1">
    <citation type="submission" date="2016-04" db="EMBL/GenBank/DDBJ databases">
        <authorList>
            <person name="Guldener U."/>
            <person name="Guldener U."/>
        </authorList>
    </citation>
    <scope>NUCLEOTIDE SEQUENCE [LARGE SCALE GENOMIC DNA]</scope>
    <source>
        <strain evidence="3">UB2112</strain>
    </source>
</reference>
<accession>A0A1K0G8A2</accession>
<evidence type="ECO:0000313" key="2">
    <source>
        <dbReference type="EMBL" id="SAM83974.1"/>
    </source>
</evidence>
<proteinExistence type="predicted"/>
<dbReference type="AlphaFoldDB" id="A0A1K0G8A2"/>
<sequence length="137" mass="15503">MFSSLIPCLGYVNTARDCKLQMKAKGKIELVLDRNKVNLHDVLYVLEASSNLISVQMLLKDGAQVTFNPNEAIITWPNKLKTIAPFNPNHKQWEMHKNQPSALLTNIDEIIKDLPEYFDAVPPPPEESRQEATSKMA</sequence>
<dbReference type="Pfam" id="PF22936">
    <property type="entry name" value="Pol_BBD"/>
    <property type="match status" value="1"/>
</dbReference>
<dbReference type="InterPro" id="IPR054722">
    <property type="entry name" value="PolX-like_BBD"/>
</dbReference>
<gene>
    <name evidence="2" type="ORF">UBRO_20798</name>
</gene>
<evidence type="ECO:0000259" key="1">
    <source>
        <dbReference type="Pfam" id="PF22936"/>
    </source>
</evidence>
<dbReference type="EMBL" id="LT558128">
    <property type="protein sequence ID" value="SAM83974.1"/>
    <property type="molecule type" value="Genomic_DNA"/>
</dbReference>
<protein>
    <recommendedName>
        <fullName evidence="1">Retrovirus-related Pol polyprotein from transposon TNT 1-94-like beta-barrel domain-containing protein</fullName>
    </recommendedName>
</protein>
<dbReference type="Proteomes" id="UP000179920">
    <property type="component" value="Chromosome XII"/>
</dbReference>
<evidence type="ECO:0000313" key="3">
    <source>
        <dbReference type="Proteomes" id="UP000179920"/>
    </source>
</evidence>